<dbReference type="InterPro" id="IPR008977">
    <property type="entry name" value="PHM/PNGase_F_dom_sf"/>
</dbReference>
<evidence type="ECO:0000256" key="1">
    <source>
        <dbReference type="ARBA" id="ARBA00001973"/>
    </source>
</evidence>
<evidence type="ECO:0000259" key="10">
    <source>
        <dbReference type="Pfam" id="PF03712"/>
    </source>
</evidence>
<evidence type="ECO:0000256" key="7">
    <source>
        <dbReference type="ARBA" id="ARBA00023157"/>
    </source>
</evidence>
<keyword evidence="7" id="KW-1015">Disulfide bond</keyword>
<dbReference type="InterPro" id="IPR024548">
    <property type="entry name" value="Cu2_monoox_C"/>
</dbReference>
<dbReference type="PANTHER" id="PTHR10680">
    <property type="entry name" value="PEPTIDYL-GLYCINE ALPHA-AMIDATING MONOOXYGENASE"/>
    <property type="match status" value="1"/>
</dbReference>
<keyword evidence="4" id="KW-0560">Oxidoreductase</keyword>
<dbReference type="InterPro" id="IPR036939">
    <property type="entry name" value="Cu2_ascorb_mOase_N_sf"/>
</dbReference>
<dbReference type="Pfam" id="PF01082">
    <property type="entry name" value="Cu2_monooxygen"/>
    <property type="match status" value="1"/>
</dbReference>
<evidence type="ECO:0000259" key="9">
    <source>
        <dbReference type="Pfam" id="PF01082"/>
    </source>
</evidence>
<dbReference type="InterPro" id="IPR000323">
    <property type="entry name" value="Cu2_ascorb_mOase_N"/>
</dbReference>
<gene>
    <name evidence="11" type="primary">Y71G12B.4</name>
    <name evidence="11" type="ORF">g.6047</name>
</gene>
<evidence type="ECO:0000256" key="8">
    <source>
        <dbReference type="ARBA" id="ARBA00023180"/>
    </source>
</evidence>
<evidence type="ECO:0000256" key="6">
    <source>
        <dbReference type="ARBA" id="ARBA00023033"/>
    </source>
</evidence>
<keyword evidence="2" id="KW-0479">Metal-binding</keyword>
<name>A0A6G1S598_9ACAR</name>
<comment type="cofactor">
    <cofactor evidence="1">
        <name>Cu(2+)</name>
        <dbReference type="ChEBI" id="CHEBI:29036"/>
    </cofactor>
</comment>
<evidence type="ECO:0000256" key="5">
    <source>
        <dbReference type="ARBA" id="ARBA00023008"/>
    </source>
</evidence>
<feature type="domain" description="Copper type II ascorbate-dependent monooxygenase C-terminal" evidence="10">
    <location>
        <begin position="207"/>
        <end position="343"/>
    </location>
</feature>
<dbReference type="SUPFAM" id="SSF49742">
    <property type="entry name" value="PHM/PNGase F"/>
    <property type="match status" value="2"/>
</dbReference>
<keyword evidence="8" id="KW-0325">Glycoprotein</keyword>
<organism evidence="11">
    <name type="scientific">Aceria tosichella</name>
    <name type="common">wheat curl mite</name>
    <dbReference type="NCBI Taxonomy" id="561515"/>
    <lineage>
        <taxon>Eukaryota</taxon>
        <taxon>Metazoa</taxon>
        <taxon>Ecdysozoa</taxon>
        <taxon>Arthropoda</taxon>
        <taxon>Chelicerata</taxon>
        <taxon>Arachnida</taxon>
        <taxon>Acari</taxon>
        <taxon>Acariformes</taxon>
        <taxon>Trombidiformes</taxon>
        <taxon>Prostigmata</taxon>
        <taxon>Eupodina</taxon>
        <taxon>Eriophyoidea</taxon>
        <taxon>Eriophyidae</taxon>
        <taxon>Eriophyinae</taxon>
        <taxon>Aceriini</taxon>
        <taxon>Aceria</taxon>
    </lineage>
</organism>
<dbReference type="InterPro" id="IPR014783">
    <property type="entry name" value="Cu2_ascorb_mOase_CS-2"/>
</dbReference>
<dbReference type="PROSITE" id="PS00085">
    <property type="entry name" value="CU2_MONOOXYGENASE_2"/>
    <property type="match status" value="1"/>
</dbReference>
<dbReference type="Gene3D" id="2.60.120.230">
    <property type="match status" value="1"/>
</dbReference>
<evidence type="ECO:0000256" key="3">
    <source>
        <dbReference type="ARBA" id="ARBA00022729"/>
    </source>
</evidence>
<dbReference type="GO" id="GO:0005576">
    <property type="term" value="C:extracellular region"/>
    <property type="evidence" value="ECO:0007669"/>
    <property type="project" value="TreeGrafter"/>
</dbReference>
<evidence type="ECO:0000256" key="2">
    <source>
        <dbReference type="ARBA" id="ARBA00022723"/>
    </source>
</evidence>
<reference evidence="11" key="1">
    <citation type="submission" date="2018-10" db="EMBL/GenBank/DDBJ databases">
        <title>Transcriptome assembly of Aceria tosichella (Wheat curl mite) Type 2.</title>
        <authorList>
            <person name="Scully E.D."/>
            <person name="Geib S.M."/>
            <person name="Palmer N.A."/>
            <person name="Gupta A.K."/>
            <person name="Sarath G."/>
            <person name="Tatineni S."/>
        </authorList>
    </citation>
    <scope>NUCLEOTIDE SEQUENCE</scope>
    <source>
        <strain evidence="11">LincolnNE</strain>
    </source>
</reference>
<dbReference type="EMBL" id="GGYP01000339">
    <property type="protein sequence ID" value="MDE45110.1"/>
    <property type="molecule type" value="Transcribed_RNA"/>
</dbReference>
<dbReference type="GO" id="GO:0016715">
    <property type="term" value="F:oxidoreductase activity, acting on paired donors, with incorporation or reduction of molecular oxygen, reduced ascorbate as one donor, and incorporation of one atom of oxygen"/>
    <property type="evidence" value="ECO:0007669"/>
    <property type="project" value="InterPro"/>
</dbReference>
<feature type="domain" description="Copper type II ascorbate-dependent monooxygenase N-terminal" evidence="9">
    <location>
        <begin position="40"/>
        <end position="175"/>
    </location>
</feature>
<dbReference type="InterPro" id="IPR014784">
    <property type="entry name" value="Cu2_ascorb_mOase-like_C"/>
</dbReference>
<dbReference type="AlphaFoldDB" id="A0A6G1S598"/>
<dbReference type="Pfam" id="PF03712">
    <property type="entry name" value="Cu2_monoox_C"/>
    <property type="match status" value="1"/>
</dbReference>
<evidence type="ECO:0000256" key="4">
    <source>
        <dbReference type="ARBA" id="ARBA00023002"/>
    </source>
</evidence>
<keyword evidence="5" id="KW-0186">Copper</keyword>
<dbReference type="GO" id="GO:0005507">
    <property type="term" value="F:copper ion binding"/>
    <property type="evidence" value="ECO:0007669"/>
    <property type="project" value="InterPro"/>
</dbReference>
<dbReference type="PANTHER" id="PTHR10680:SF14">
    <property type="entry name" value="PEPTIDYL-GLYCINE ALPHA-AMIDATING MONOOXYGENASE"/>
    <property type="match status" value="1"/>
</dbReference>
<keyword evidence="6 11" id="KW-0503">Monooxygenase</keyword>
<dbReference type="Gene3D" id="2.60.120.310">
    <property type="entry name" value="Copper type II, ascorbate-dependent monooxygenase, N-terminal domain"/>
    <property type="match status" value="1"/>
</dbReference>
<sequence>MGPRMQTSKWATINYKTFLVFLINFLATTCISAEQGLLRLSMPDVRPNHDESYLCVAHRLNPLEHEFIVGFQPNASAAKVHHILIYGCSLPGQLQRDTPNYVWECGEMNLIPGGSEAAGSLYGEGPVCANGAKTTILFGWALDAPAIELPPQVGFKIGGNSGINYLVLQVHYGNTAIFRSSPDITDNSGINLETVSGKDNNGITKLAGIYLLLSYGYVTQGVSKHTMECLIDEDKVIHPFRFRTHTHKLGTKVGGYRKPAGSYNNELELIGEHNPQEPQMFYPVEDKSMTISRGDRIYAYCDYNNTRDHFVSIGPTGNDEMCNFYMMYWTESGELLDNQDCMQYNP</sequence>
<accession>A0A6G1S598</accession>
<evidence type="ECO:0000313" key="11">
    <source>
        <dbReference type="EMBL" id="MDE45110.1"/>
    </source>
</evidence>
<proteinExistence type="predicted"/>
<keyword evidence="3" id="KW-0732">Signal</keyword>
<protein>
    <submittedName>
        <fullName evidence="11">Putative peptidylglycine alpha-hydroxylating monooxygenase Y71G12B.4</fullName>
    </submittedName>
</protein>